<proteinExistence type="predicted"/>
<dbReference type="Proteomes" id="UP001054837">
    <property type="component" value="Unassembled WGS sequence"/>
</dbReference>
<evidence type="ECO:0000313" key="2">
    <source>
        <dbReference type="Proteomes" id="UP001054837"/>
    </source>
</evidence>
<dbReference type="EMBL" id="BPLQ01013219">
    <property type="protein sequence ID" value="GIY70690.1"/>
    <property type="molecule type" value="Genomic_DNA"/>
</dbReference>
<evidence type="ECO:0000313" key="1">
    <source>
        <dbReference type="EMBL" id="GIY70690.1"/>
    </source>
</evidence>
<accession>A0AAV4VK69</accession>
<dbReference type="AlphaFoldDB" id="A0AAV4VK69"/>
<gene>
    <name evidence="1" type="ORF">CDAR_620211</name>
</gene>
<sequence>MHFGIPIPNFRRWVFRCTSSIKKVTNSNGGGASTAEGEDGTEKRKLAWRSQQPTFFFLTVFFSSSSSAFHSFPNWGWRVFGPRLFCNRVQEKGAHSNSHHVPMRGWWRS</sequence>
<reference evidence="1 2" key="1">
    <citation type="submission" date="2021-06" db="EMBL/GenBank/DDBJ databases">
        <title>Caerostris darwini draft genome.</title>
        <authorList>
            <person name="Kono N."/>
            <person name="Arakawa K."/>
        </authorList>
    </citation>
    <scope>NUCLEOTIDE SEQUENCE [LARGE SCALE GENOMIC DNA]</scope>
</reference>
<organism evidence="1 2">
    <name type="scientific">Caerostris darwini</name>
    <dbReference type="NCBI Taxonomy" id="1538125"/>
    <lineage>
        <taxon>Eukaryota</taxon>
        <taxon>Metazoa</taxon>
        <taxon>Ecdysozoa</taxon>
        <taxon>Arthropoda</taxon>
        <taxon>Chelicerata</taxon>
        <taxon>Arachnida</taxon>
        <taxon>Araneae</taxon>
        <taxon>Araneomorphae</taxon>
        <taxon>Entelegynae</taxon>
        <taxon>Araneoidea</taxon>
        <taxon>Araneidae</taxon>
        <taxon>Caerostris</taxon>
    </lineage>
</organism>
<protein>
    <submittedName>
        <fullName evidence="1">Uncharacterized protein</fullName>
    </submittedName>
</protein>
<comment type="caution">
    <text evidence="1">The sequence shown here is derived from an EMBL/GenBank/DDBJ whole genome shotgun (WGS) entry which is preliminary data.</text>
</comment>
<name>A0AAV4VK69_9ARAC</name>
<keyword evidence="2" id="KW-1185">Reference proteome</keyword>